<sequence length="150" mass="16598">MDRVSEGLQGGANSVSQVDGASDIAPTVSSVALLGEGSEKRQWPLPAFLSVRKLSPSSLCVARHFSSSLCASGFPSHPTPDVEPVHHLQNCRWSEFFCHQLWFLQISLPGYMRTDIFNVLSVFTVRFLPSKVMIVWFGQGTHFPQSHSHT</sequence>
<accession>A0A834EG78</accession>
<dbReference type="Proteomes" id="UP000664940">
    <property type="component" value="Unassembled WGS sequence"/>
</dbReference>
<gene>
    <name evidence="1" type="ORF">HJG60_010166</name>
</gene>
<dbReference type="AlphaFoldDB" id="A0A834EG78"/>
<protein>
    <submittedName>
        <fullName evidence="1">Uncharacterized protein</fullName>
    </submittedName>
</protein>
<evidence type="ECO:0000313" key="1">
    <source>
        <dbReference type="EMBL" id="KAF6119755.1"/>
    </source>
</evidence>
<reference evidence="1 2" key="1">
    <citation type="journal article" date="2020" name="Nature">
        <title>Six reference-quality genomes reveal evolution of bat adaptations.</title>
        <authorList>
            <person name="Jebb D."/>
            <person name="Huang Z."/>
            <person name="Pippel M."/>
            <person name="Hughes G.M."/>
            <person name="Lavrichenko K."/>
            <person name="Devanna P."/>
            <person name="Winkler S."/>
            <person name="Jermiin L.S."/>
            <person name="Skirmuntt E.C."/>
            <person name="Katzourakis A."/>
            <person name="Burkitt-Gray L."/>
            <person name="Ray D.A."/>
            <person name="Sullivan K.A.M."/>
            <person name="Roscito J.G."/>
            <person name="Kirilenko B.M."/>
            <person name="Davalos L.M."/>
            <person name="Corthals A.P."/>
            <person name="Power M.L."/>
            <person name="Jones G."/>
            <person name="Ransome R.D."/>
            <person name="Dechmann D.K.N."/>
            <person name="Locatelli A.G."/>
            <person name="Puechmaille S.J."/>
            <person name="Fedrigo O."/>
            <person name="Jarvis E.D."/>
            <person name="Hiller M."/>
            <person name="Vernes S.C."/>
            <person name="Myers E.W."/>
            <person name="Teeling E.C."/>
        </authorList>
    </citation>
    <scope>NUCLEOTIDE SEQUENCE [LARGE SCALE GENOMIC DNA]</scope>
    <source>
        <strain evidence="1">Bat1K_MPI-CBG_1</strain>
    </source>
</reference>
<dbReference type="EMBL" id="JABVXQ010000003">
    <property type="protein sequence ID" value="KAF6119755.1"/>
    <property type="molecule type" value="Genomic_DNA"/>
</dbReference>
<comment type="caution">
    <text evidence="1">The sequence shown here is derived from an EMBL/GenBank/DDBJ whole genome shotgun (WGS) entry which is preliminary data.</text>
</comment>
<proteinExistence type="predicted"/>
<organism evidence="1 2">
    <name type="scientific">Phyllostomus discolor</name>
    <name type="common">pale spear-nosed bat</name>
    <dbReference type="NCBI Taxonomy" id="89673"/>
    <lineage>
        <taxon>Eukaryota</taxon>
        <taxon>Metazoa</taxon>
        <taxon>Chordata</taxon>
        <taxon>Craniata</taxon>
        <taxon>Vertebrata</taxon>
        <taxon>Euteleostomi</taxon>
        <taxon>Mammalia</taxon>
        <taxon>Eutheria</taxon>
        <taxon>Laurasiatheria</taxon>
        <taxon>Chiroptera</taxon>
        <taxon>Yangochiroptera</taxon>
        <taxon>Phyllostomidae</taxon>
        <taxon>Phyllostominae</taxon>
        <taxon>Phyllostomus</taxon>
    </lineage>
</organism>
<name>A0A834EG78_9CHIR</name>
<evidence type="ECO:0000313" key="2">
    <source>
        <dbReference type="Proteomes" id="UP000664940"/>
    </source>
</evidence>